<dbReference type="InterPro" id="IPR036259">
    <property type="entry name" value="MFS_trans_sf"/>
</dbReference>
<accession>A0ABN0WBR2</accession>
<dbReference type="Gene3D" id="1.20.1720.10">
    <property type="entry name" value="Multidrug resistance protein D"/>
    <property type="match status" value="1"/>
</dbReference>
<evidence type="ECO:0000256" key="4">
    <source>
        <dbReference type="ARBA" id="ARBA00022692"/>
    </source>
</evidence>
<protein>
    <submittedName>
        <fullName evidence="11">MFS transporter</fullName>
    </submittedName>
</protein>
<evidence type="ECO:0000256" key="8">
    <source>
        <dbReference type="SAM" id="MobiDB-lite"/>
    </source>
</evidence>
<evidence type="ECO:0000259" key="10">
    <source>
        <dbReference type="PROSITE" id="PS50850"/>
    </source>
</evidence>
<dbReference type="PRINTS" id="PR01036">
    <property type="entry name" value="TCRTETB"/>
</dbReference>
<dbReference type="InterPro" id="IPR020846">
    <property type="entry name" value="MFS_dom"/>
</dbReference>
<comment type="caution">
    <text evidence="11">The sequence shown here is derived from an EMBL/GenBank/DDBJ whole genome shotgun (WGS) entry which is preliminary data.</text>
</comment>
<dbReference type="CDD" id="cd17321">
    <property type="entry name" value="MFS_MMR_MDR_like"/>
    <property type="match status" value="1"/>
</dbReference>
<dbReference type="Proteomes" id="UP001500063">
    <property type="component" value="Unassembled WGS sequence"/>
</dbReference>
<evidence type="ECO:0000256" key="7">
    <source>
        <dbReference type="ARBA" id="ARBA00023251"/>
    </source>
</evidence>
<feature type="transmembrane region" description="Helical" evidence="9">
    <location>
        <begin position="133"/>
        <end position="158"/>
    </location>
</feature>
<feature type="transmembrane region" description="Helical" evidence="9">
    <location>
        <begin position="263"/>
        <end position="280"/>
    </location>
</feature>
<dbReference type="EMBL" id="BAAABW010000002">
    <property type="protein sequence ID" value="GAA0331961.1"/>
    <property type="molecule type" value="Genomic_DNA"/>
</dbReference>
<comment type="subcellular location">
    <subcellularLocation>
        <location evidence="1">Cell membrane</location>
        <topology evidence="1">Multi-pass membrane protein</topology>
    </subcellularLocation>
</comment>
<feature type="transmembrane region" description="Helical" evidence="9">
    <location>
        <begin position="301"/>
        <end position="320"/>
    </location>
</feature>
<keyword evidence="3" id="KW-1003">Cell membrane</keyword>
<dbReference type="Pfam" id="PF07690">
    <property type="entry name" value="MFS_1"/>
    <property type="match status" value="1"/>
</dbReference>
<reference evidence="11 12" key="1">
    <citation type="journal article" date="2019" name="Int. J. Syst. Evol. Microbiol.">
        <title>The Global Catalogue of Microorganisms (GCM) 10K type strain sequencing project: providing services to taxonomists for standard genome sequencing and annotation.</title>
        <authorList>
            <consortium name="The Broad Institute Genomics Platform"/>
            <consortium name="The Broad Institute Genome Sequencing Center for Infectious Disease"/>
            <person name="Wu L."/>
            <person name="Ma J."/>
        </authorList>
    </citation>
    <scope>NUCLEOTIDE SEQUENCE [LARGE SCALE GENOMIC DNA]</scope>
    <source>
        <strain evidence="11 12">JCM 4565</strain>
    </source>
</reference>
<evidence type="ECO:0000256" key="3">
    <source>
        <dbReference type="ARBA" id="ARBA00022475"/>
    </source>
</evidence>
<keyword evidence="4 9" id="KW-0812">Transmembrane</keyword>
<keyword evidence="12" id="KW-1185">Reference proteome</keyword>
<evidence type="ECO:0000256" key="2">
    <source>
        <dbReference type="ARBA" id="ARBA00022448"/>
    </source>
</evidence>
<feature type="transmembrane region" description="Helical" evidence="9">
    <location>
        <begin position="170"/>
        <end position="189"/>
    </location>
</feature>
<evidence type="ECO:0000313" key="11">
    <source>
        <dbReference type="EMBL" id="GAA0331961.1"/>
    </source>
</evidence>
<sequence length="503" mass="50828">MPDPSAPTTRTPARPDALHPAEAPTGPASGAPARGPRSTAAILFIACAAQFMVILDVSIVNVALPSIRAELHLSGAGQQWIVNAYTLGFAGLLLLGGRAADLVGTKRAFLTGLAAFTLASLAGGLATDGALLIAARAVQGIGGAVLAPATLTLIMTTFTEPAARTRAMGAWSAVMAAGGAAGAVIGGVLTEYAGWRWVLFVNVPIGVALLAAALVYVPATASGRGGGLRRLDLPGAVSVTAGLTALVYGIISTETHGWGSPTVWAPLAAGVLLLLAFLAIESKVAHPLVPLAILRRRSLATANLVVIWMGAATFAMWFLLSLYFQQILGYSAVKAGLCFLPGSLAIIAGAQLATRIIARTGPRPLLVIGMALSTVGFIWLSRIRADGNYATDVVAPFVLATFGAGLAMMPATVAATSGTDRAEAGLASGLVNTSRQVGGALGLALLATVATHITAGRLAAHPHDIQQALTAGYGRALLIAAAFTACAALGALAVPARARRVTS</sequence>
<keyword evidence="6 9" id="KW-0472">Membrane</keyword>
<dbReference type="PROSITE" id="PS50850">
    <property type="entry name" value="MFS"/>
    <property type="match status" value="1"/>
</dbReference>
<feature type="compositionally biased region" description="Low complexity" evidence="8">
    <location>
        <begin position="1"/>
        <end position="15"/>
    </location>
</feature>
<feature type="domain" description="Major facilitator superfamily (MFS) profile" evidence="10">
    <location>
        <begin position="42"/>
        <end position="499"/>
    </location>
</feature>
<proteinExistence type="predicted"/>
<feature type="region of interest" description="Disordered" evidence="8">
    <location>
        <begin position="1"/>
        <end position="34"/>
    </location>
</feature>
<dbReference type="InterPro" id="IPR004638">
    <property type="entry name" value="EmrB-like"/>
</dbReference>
<name>A0ABN0WBR2_9ACTN</name>
<keyword evidence="7" id="KW-0046">Antibiotic resistance</keyword>
<evidence type="ECO:0000256" key="6">
    <source>
        <dbReference type="ARBA" id="ARBA00023136"/>
    </source>
</evidence>
<feature type="transmembrane region" description="Helical" evidence="9">
    <location>
        <begin position="41"/>
        <end position="64"/>
    </location>
</feature>
<dbReference type="Gene3D" id="1.20.1250.20">
    <property type="entry name" value="MFS general substrate transporter like domains"/>
    <property type="match status" value="1"/>
</dbReference>
<gene>
    <name evidence="11" type="ORF">GCM10010319_04890</name>
</gene>
<feature type="transmembrane region" description="Helical" evidence="9">
    <location>
        <begin position="472"/>
        <end position="494"/>
    </location>
</feature>
<feature type="transmembrane region" description="Helical" evidence="9">
    <location>
        <begin position="231"/>
        <end position="251"/>
    </location>
</feature>
<evidence type="ECO:0000313" key="12">
    <source>
        <dbReference type="Proteomes" id="UP001500063"/>
    </source>
</evidence>
<feature type="transmembrane region" description="Helical" evidence="9">
    <location>
        <begin position="108"/>
        <end position="127"/>
    </location>
</feature>
<evidence type="ECO:0000256" key="5">
    <source>
        <dbReference type="ARBA" id="ARBA00022989"/>
    </source>
</evidence>
<dbReference type="PANTHER" id="PTHR42718:SF46">
    <property type="entry name" value="BLR6921 PROTEIN"/>
    <property type="match status" value="1"/>
</dbReference>
<keyword evidence="2" id="KW-0813">Transport</keyword>
<organism evidence="11 12">
    <name type="scientific">Streptomyces blastmyceticus</name>
    <dbReference type="NCBI Taxonomy" id="68180"/>
    <lineage>
        <taxon>Bacteria</taxon>
        <taxon>Bacillati</taxon>
        <taxon>Actinomycetota</taxon>
        <taxon>Actinomycetes</taxon>
        <taxon>Kitasatosporales</taxon>
        <taxon>Streptomycetaceae</taxon>
        <taxon>Streptomyces</taxon>
    </lineage>
</organism>
<feature type="transmembrane region" description="Helical" evidence="9">
    <location>
        <begin position="437"/>
        <end position="460"/>
    </location>
</feature>
<evidence type="ECO:0000256" key="1">
    <source>
        <dbReference type="ARBA" id="ARBA00004651"/>
    </source>
</evidence>
<feature type="transmembrane region" description="Helical" evidence="9">
    <location>
        <begin position="76"/>
        <end position="96"/>
    </location>
</feature>
<feature type="transmembrane region" description="Helical" evidence="9">
    <location>
        <begin position="195"/>
        <end position="219"/>
    </location>
</feature>
<feature type="transmembrane region" description="Helical" evidence="9">
    <location>
        <begin position="393"/>
        <end position="416"/>
    </location>
</feature>
<dbReference type="NCBIfam" id="TIGR00711">
    <property type="entry name" value="efflux_EmrB"/>
    <property type="match status" value="1"/>
</dbReference>
<dbReference type="PANTHER" id="PTHR42718">
    <property type="entry name" value="MAJOR FACILITATOR SUPERFAMILY MULTIDRUG TRANSPORTER MFSC"/>
    <property type="match status" value="1"/>
</dbReference>
<feature type="transmembrane region" description="Helical" evidence="9">
    <location>
        <begin position="365"/>
        <end position="381"/>
    </location>
</feature>
<evidence type="ECO:0000256" key="9">
    <source>
        <dbReference type="SAM" id="Phobius"/>
    </source>
</evidence>
<feature type="transmembrane region" description="Helical" evidence="9">
    <location>
        <begin position="332"/>
        <end position="353"/>
    </location>
</feature>
<keyword evidence="5 9" id="KW-1133">Transmembrane helix</keyword>
<dbReference type="RefSeq" id="WP_344115554.1">
    <property type="nucleotide sequence ID" value="NZ_BAAABW010000002.1"/>
</dbReference>
<dbReference type="InterPro" id="IPR011701">
    <property type="entry name" value="MFS"/>
</dbReference>
<dbReference type="SUPFAM" id="SSF103473">
    <property type="entry name" value="MFS general substrate transporter"/>
    <property type="match status" value="1"/>
</dbReference>